<keyword evidence="4" id="KW-1185">Reference proteome</keyword>
<dbReference type="AlphaFoldDB" id="A0A058Z9U0"/>
<sequence>MPSPGGSSPPAGESPSPSPGPQGHPGPGPAAGASPGLGVHDLPPELMLMVLARLAEARRSAHVPRSREGPPFTAGGLGDVAACARASRRWAALATSPRTEDPRPVSWPAVAVTVAAPGPDVDFLTGAGEAFAGRRRIDTLHLTGPGVYGRLVPAGRPVPSPGGPGGPGGPGAALLASLSGQGDLDWAAGRPGEPGPPAGSGWLHIEALQVDFHPGFIRYPGARAPGAPRSLQDAQARQVGSPWPAAALVGLLRSVARPGPLALPSVCSLSRRTAAWPGAFPPAPGCTLVHLHLDCINFTELRALVRLCTPQAPAGAGRPGPDYRGAWCVAPSLRCLTVIACVVNLEAISDSRHTGPPPGLRPLLSRMDVRFLPVPRPRQGVFGFDGRALTALTLLGFAHLPGPGEDLAAAAAAARWPALTHLRLDWPTLPPPADGALADMCRAQSRATRQHFAERLLWARGILHRRALGRLPIEQPVPLADSASSPSDLLEGPPGPAAPRDDPAPMLPAGPPVARSPVSRTPYLPAPDHPARAMHFLDSPLAVAQCPCLRADLLQTRRSAGLPLSAQPPWPPGQWPDAGARPPGDGPPPPAAGCPPATAPDVSCWRPPLAVILPAAAATDVHLSWGPVDLVQPVPAPGRSAARFHLLDPDTESPVHGLGLRCAMEDVLGPAGGLASLTSQLQDWLPAAGSRRPGPSPSLEALLRPLVHLRSLDLNLPPPAPGSALARAGAGCPVCVPGAGARTRAARPMPHLRAFRGHCRWLDALAPGQACCLARQLNSLCLVPALGTAGDEPPVSGAGVRDLRALASPPGAPMLPAVDALHLTADSLDQVTELLFPRCQAGPGCAACTPASTRGDLLKVPLCPAVQAGWLATRQRLRRLSILVDRSITDGDLRSLLGCFLRRPLAPGQPDAPAPAPPALERLSILGSLDNDATEDTLALLGRFERLSCLRLNRLTGASNGTGFVGTLLRRAQGVPLQELCLDRPYGLNASRSVAGLRDTLMHFLSADFRREQKPHMRHIPTGAQVATVPASATSLEVLRLFFGEMPARGAQFGFLRGLPNLRVLHIRALELDVPGVKRHLDTEPAPEAGAARASKRRRATGTPDPPRPRGPPPPPTVVHRVEALPRSPAPLLRTPLARWLELLHTHATFEATPLDQQVVLTPGSWPASAVDQTLARIGSTGAPLPAEPTGWFTPDLIHCPSGPAFSGDP</sequence>
<name>A0A058Z9U0_FONAL</name>
<protein>
    <recommendedName>
        <fullName evidence="5">F-box domain-containing protein</fullName>
    </recommendedName>
</protein>
<reference evidence="3" key="1">
    <citation type="submission" date="2013-04" db="EMBL/GenBank/DDBJ databases">
        <title>The Genome Sequence of Fonticula alba ATCC 38817.</title>
        <authorList>
            <consortium name="The Broad Institute Genomics Platform"/>
            <person name="Russ C."/>
            <person name="Cuomo C."/>
            <person name="Burger G."/>
            <person name="Gray M.W."/>
            <person name="Holland P.W.H."/>
            <person name="King N."/>
            <person name="Lang F.B.F."/>
            <person name="Roger A.J."/>
            <person name="Ruiz-Trillo I."/>
            <person name="Brown M."/>
            <person name="Walker B."/>
            <person name="Young S."/>
            <person name="Zeng Q."/>
            <person name="Gargeya S."/>
            <person name="Fitzgerald M."/>
            <person name="Haas B."/>
            <person name="Abouelleil A."/>
            <person name="Allen A.W."/>
            <person name="Alvarado L."/>
            <person name="Arachchi H.M."/>
            <person name="Berlin A.M."/>
            <person name="Chapman S.B."/>
            <person name="Gainer-Dewar J."/>
            <person name="Goldberg J."/>
            <person name="Griggs A."/>
            <person name="Gujja S."/>
            <person name="Hansen M."/>
            <person name="Howarth C."/>
            <person name="Imamovic A."/>
            <person name="Ireland A."/>
            <person name="Larimer J."/>
            <person name="McCowan C."/>
            <person name="Murphy C."/>
            <person name="Pearson M."/>
            <person name="Poon T.W."/>
            <person name="Priest M."/>
            <person name="Roberts A."/>
            <person name="Saif S."/>
            <person name="Shea T."/>
            <person name="Sisk P."/>
            <person name="Sykes S."/>
            <person name="Wortman J."/>
            <person name="Nusbaum C."/>
            <person name="Birren B."/>
        </authorList>
    </citation>
    <scope>NUCLEOTIDE SEQUENCE [LARGE SCALE GENOMIC DNA]</scope>
    <source>
        <strain evidence="3">ATCC 38817</strain>
    </source>
</reference>
<dbReference type="GeneID" id="20526558"/>
<dbReference type="RefSeq" id="XP_009494009.1">
    <property type="nucleotide sequence ID" value="XM_009495734.1"/>
</dbReference>
<dbReference type="PANTHER" id="PTHR13037">
    <property type="entry name" value="FORMIN"/>
    <property type="match status" value="1"/>
</dbReference>
<feature type="region of interest" description="Disordered" evidence="2">
    <location>
        <begin position="1080"/>
        <end position="1120"/>
    </location>
</feature>
<dbReference type="PANTHER" id="PTHR13037:SF24">
    <property type="entry name" value="POLYCOMB PROTEIN PCL-RELATED"/>
    <property type="match status" value="1"/>
</dbReference>
<feature type="compositionally biased region" description="Pro residues" evidence="2">
    <location>
        <begin position="1104"/>
        <end position="1117"/>
    </location>
</feature>
<dbReference type="EMBL" id="KB932203">
    <property type="protein sequence ID" value="KCV70886.1"/>
    <property type="molecule type" value="Genomic_DNA"/>
</dbReference>
<feature type="compositionally biased region" description="Pro residues" evidence="2">
    <location>
        <begin position="16"/>
        <end position="28"/>
    </location>
</feature>
<evidence type="ECO:0000313" key="3">
    <source>
        <dbReference type="EMBL" id="KCV70886.1"/>
    </source>
</evidence>
<feature type="compositionally biased region" description="Low complexity" evidence="2">
    <location>
        <begin position="1"/>
        <end position="15"/>
    </location>
</feature>
<feature type="region of interest" description="Disordered" evidence="2">
    <location>
        <begin position="562"/>
        <end position="598"/>
    </location>
</feature>
<feature type="compositionally biased region" description="Low complexity" evidence="2">
    <location>
        <begin position="478"/>
        <end position="492"/>
    </location>
</feature>
<evidence type="ECO:0008006" key="5">
    <source>
        <dbReference type="Google" id="ProtNLM"/>
    </source>
</evidence>
<feature type="region of interest" description="Disordered" evidence="2">
    <location>
        <begin position="1"/>
        <end position="39"/>
    </location>
</feature>
<keyword evidence="1" id="KW-0945">Host-virus interaction</keyword>
<accession>A0A058Z9U0</accession>
<evidence type="ECO:0000256" key="1">
    <source>
        <dbReference type="ARBA" id="ARBA00022581"/>
    </source>
</evidence>
<dbReference type="Proteomes" id="UP000030693">
    <property type="component" value="Unassembled WGS sequence"/>
</dbReference>
<evidence type="ECO:0000256" key="2">
    <source>
        <dbReference type="SAM" id="MobiDB-lite"/>
    </source>
</evidence>
<organism evidence="3">
    <name type="scientific">Fonticula alba</name>
    <name type="common">Slime mold</name>
    <dbReference type="NCBI Taxonomy" id="691883"/>
    <lineage>
        <taxon>Eukaryota</taxon>
        <taxon>Rotosphaerida</taxon>
        <taxon>Fonticulaceae</taxon>
        <taxon>Fonticula</taxon>
    </lineage>
</organism>
<feature type="region of interest" description="Disordered" evidence="2">
    <location>
        <begin position="477"/>
        <end position="526"/>
    </location>
</feature>
<evidence type="ECO:0000313" key="4">
    <source>
        <dbReference type="Proteomes" id="UP000030693"/>
    </source>
</evidence>
<proteinExistence type="predicted"/>
<gene>
    <name evidence="3" type="ORF">H696_01833</name>
</gene>
<feature type="compositionally biased region" description="Pro residues" evidence="2">
    <location>
        <begin position="584"/>
        <end position="593"/>
    </location>
</feature>